<reference evidence="1" key="1">
    <citation type="submission" date="2014-11" db="EMBL/GenBank/DDBJ databases">
        <authorList>
            <person name="Amaro Gonzalez C."/>
        </authorList>
    </citation>
    <scope>NUCLEOTIDE SEQUENCE</scope>
</reference>
<protein>
    <submittedName>
        <fullName evidence="1">Uncharacterized protein</fullName>
    </submittedName>
</protein>
<dbReference type="EMBL" id="GBXM01071040">
    <property type="protein sequence ID" value="JAH37537.1"/>
    <property type="molecule type" value="Transcribed_RNA"/>
</dbReference>
<proteinExistence type="predicted"/>
<accession>A0A0E9S8I7</accession>
<sequence length="41" mass="4868">MEPILRINAVGPSHKRNTHFLTFHFLPTRQVIKQKVHDCEK</sequence>
<evidence type="ECO:0000313" key="1">
    <source>
        <dbReference type="EMBL" id="JAH37537.1"/>
    </source>
</evidence>
<dbReference type="AlphaFoldDB" id="A0A0E9S8I7"/>
<reference evidence="1" key="2">
    <citation type="journal article" date="2015" name="Fish Shellfish Immunol.">
        <title>Early steps in the European eel (Anguilla anguilla)-Vibrio vulnificus interaction in the gills: Role of the RtxA13 toxin.</title>
        <authorList>
            <person name="Callol A."/>
            <person name="Pajuelo D."/>
            <person name="Ebbesson L."/>
            <person name="Teles M."/>
            <person name="MacKenzie S."/>
            <person name="Amaro C."/>
        </authorList>
    </citation>
    <scope>NUCLEOTIDE SEQUENCE</scope>
</reference>
<name>A0A0E9S8I7_ANGAN</name>
<organism evidence="1">
    <name type="scientific">Anguilla anguilla</name>
    <name type="common">European freshwater eel</name>
    <name type="synonym">Muraena anguilla</name>
    <dbReference type="NCBI Taxonomy" id="7936"/>
    <lineage>
        <taxon>Eukaryota</taxon>
        <taxon>Metazoa</taxon>
        <taxon>Chordata</taxon>
        <taxon>Craniata</taxon>
        <taxon>Vertebrata</taxon>
        <taxon>Euteleostomi</taxon>
        <taxon>Actinopterygii</taxon>
        <taxon>Neopterygii</taxon>
        <taxon>Teleostei</taxon>
        <taxon>Anguilliformes</taxon>
        <taxon>Anguillidae</taxon>
        <taxon>Anguilla</taxon>
    </lineage>
</organism>